<dbReference type="CDD" id="cd02194">
    <property type="entry name" value="ThiL"/>
    <property type="match status" value="1"/>
</dbReference>
<evidence type="ECO:0000259" key="3">
    <source>
        <dbReference type="Pfam" id="PF00586"/>
    </source>
</evidence>
<protein>
    <recommendedName>
        <fullName evidence="2">Thiamine-monophosphate kinase</fullName>
        <shortName evidence="2">TMP kinase</shortName>
        <shortName evidence="2">Thiamine-phosphate kinase</shortName>
        <ecNumber evidence="2">2.7.4.16</ecNumber>
    </recommendedName>
</protein>
<organism evidence="5 6">
    <name type="scientific">Marinospirillum insulare</name>
    <dbReference type="NCBI Taxonomy" id="217169"/>
    <lineage>
        <taxon>Bacteria</taxon>
        <taxon>Pseudomonadati</taxon>
        <taxon>Pseudomonadota</taxon>
        <taxon>Gammaproteobacteria</taxon>
        <taxon>Oceanospirillales</taxon>
        <taxon>Oceanospirillaceae</taxon>
        <taxon>Marinospirillum</taxon>
    </lineage>
</organism>
<feature type="binding site" evidence="2">
    <location>
        <position position="120"/>
    </location>
    <ligand>
        <name>Mg(2+)</name>
        <dbReference type="ChEBI" id="CHEBI:18420"/>
        <label>1</label>
    </ligand>
</feature>
<dbReference type="PANTHER" id="PTHR30270:SF0">
    <property type="entry name" value="THIAMINE-MONOPHOSPHATE KINASE"/>
    <property type="match status" value="1"/>
</dbReference>
<dbReference type="PIRSF" id="PIRSF005303">
    <property type="entry name" value="Thiam_monoph_kin"/>
    <property type="match status" value="1"/>
</dbReference>
<dbReference type="Pfam" id="PF00586">
    <property type="entry name" value="AIRS"/>
    <property type="match status" value="1"/>
</dbReference>
<dbReference type="Gene3D" id="3.30.1330.10">
    <property type="entry name" value="PurM-like, N-terminal domain"/>
    <property type="match status" value="1"/>
</dbReference>
<comment type="function">
    <text evidence="2">Catalyzes the ATP-dependent phosphorylation of thiamine-monophosphate (TMP) to form thiamine-pyrophosphate (TPP), the active form of vitamin B1.</text>
</comment>
<comment type="caution">
    <text evidence="5">The sequence shown here is derived from an EMBL/GenBank/DDBJ whole genome shotgun (WGS) entry which is preliminary data.</text>
</comment>
<feature type="binding site" evidence="2">
    <location>
        <position position="73"/>
    </location>
    <ligand>
        <name>Mg(2+)</name>
        <dbReference type="ChEBI" id="CHEBI:18420"/>
        <label>2</label>
    </ligand>
</feature>
<evidence type="ECO:0000259" key="4">
    <source>
        <dbReference type="Pfam" id="PF02769"/>
    </source>
</evidence>
<dbReference type="EC" id="2.7.4.16" evidence="2"/>
<dbReference type="InterPro" id="IPR036921">
    <property type="entry name" value="PurM-like_N_sf"/>
</dbReference>
<comment type="pathway">
    <text evidence="2">Cofactor biosynthesis; thiamine diphosphate biosynthesis; thiamine diphosphate from thiamine phosphate: step 1/1.</text>
</comment>
<feature type="binding site" evidence="2">
    <location>
        <position position="216"/>
    </location>
    <ligand>
        <name>Mg(2+)</name>
        <dbReference type="ChEBI" id="CHEBI:18420"/>
        <label>5</label>
    </ligand>
</feature>
<keyword evidence="1 2" id="KW-0784">Thiamine biosynthesis</keyword>
<feature type="binding site" evidence="2">
    <location>
        <position position="52"/>
    </location>
    <ligand>
        <name>substrate</name>
    </ligand>
</feature>
<comment type="miscellaneous">
    <text evidence="2">Reaction mechanism of ThiL seems to utilize a direct, inline transfer of the gamma-phosphate of ATP to TMP rather than a phosphorylated enzyme intermediate.</text>
</comment>
<dbReference type="InterPro" id="IPR006283">
    <property type="entry name" value="ThiL-like"/>
</dbReference>
<reference evidence="6" key="1">
    <citation type="journal article" date="2019" name="Int. J. Syst. Evol. Microbiol.">
        <title>The Global Catalogue of Microorganisms (GCM) 10K type strain sequencing project: providing services to taxonomists for standard genome sequencing and annotation.</title>
        <authorList>
            <consortium name="The Broad Institute Genomics Platform"/>
            <consortium name="The Broad Institute Genome Sequencing Center for Infectious Disease"/>
            <person name="Wu L."/>
            <person name="Ma J."/>
        </authorList>
    </citation>
    <scope>NUCLEOTIDE SEQUENCE [LARGE SCALE GENOMIC DNA]</scope>
    <source>
        <strain evidence="6">NBRC 100033</strain>
    </source>
</reference>
<comment type="similarity">
    <text evidence="2">Belongs to the thiamine-monophosphate kinase family.</text>
</comment>
<feature type="binding site" evidence="2">
    <location>
        <position position="144"/>
    </location>
    <ligand>
        <name>ATP</name>
        <dbReference type="ChEBI" id="CHEBI:30616"/>
    </ligand>
</feature>
<dbReference type="HAMAP" id="MF_02128">
    <property type="entry name" value="TMP_kinase"/>
    <property type="match status" value="1"/>
</dbReference>
<feature type="binding site" evidence="2">
    <location>
        <begin position="119"/>
        <end position="120"/>
    </location>
    <ligand>
        <name>ATP</name>
        <dbReference type="ChEBI" id="CHEBI:30616"/>
    </ligand>
</feature>
<evidence type="ECO:0000313" key="6">
    <source>
        <dbReference type="Proteomes" id="UP001156682"/>
    </source>
</evidence>
<keyword evidence="2" id="KW-0067">ATP-binding</keyword>
<evidence type="ECO:0000256" key="1">
    <source>
        <dbReference type="ARBA" id="ARBA00022977"/>
    </source>
</evidence>
<gene>
    <name evidence="2 5" type="primary">thiL</name>
    <name evidence="5" type="ORF">GCM10007878_07880</name>
</gene>
<keyword evidence="6" id="KW-1185">Reference proteome</keyword>
<feature type="binding site" evidence="2">
    <location>
        <position position="213"/>
    </location>
    <ligand>
        <name>Mg(2+)</name>
        <dbReference type="ChEBI" id="CHEBI:18420"/>
        <label>3</label>
    </ligand>
</feature>
<keyword evidence="2" id="KW-0460">Magnesium</keyword>
<feature type="binding site" evidence="2">
    <location>
        <position position="28"/>
    </location>
    <ligand>
        <name>Mg(2+)</name>
        <dbReference type="ChEBI" id="CHEBI:18420"/>
        <label>4</label>
    </ligand>
</feature>
<dbReference type="Proteomes" id="UP001156682">
    <property type="component" value="Unassembled WGS sequence"/>
</dbReference>
<feature type="domain" description="PurM-like C-terminal" evidence="4">
    <location>
        <begin position="148"/>
        <end position="255"/>
    </location>
</feature>
<dbReference type="EMBL" id="BSOR01000015">
    <property type="protein sequence ID" value="GLR63353.1"/>
    <property type="molecule type" value="Genomic_DNA"/>
</dbReference>
<dbReference type="InterPro" id="IPR010918">
    <property type="entry name" value="PurM-like_C_dom"/>
</dbReference>
<feature type="binding site" evidence="2">
    <location>
        <position position="264"/>
    </location>
    <ligand>
        <name>substrate</name>
    </ligand>
</feature>
<dbReference type="Pfam" id="PF02769">
    <property type="entry name" value="AIRS_C"/>
    <property type="match status" value="1"/>
</dbReference>
<dbReference type="SUPFAM" id="SSF56042">
    <property type="entry name" value="PurM C-terminal domain-like"/>
    <property type="match status" value="1"/>
</dbReference>
<feature type="binding site" evidence="2">
    <location>
        <position position="43"/>
    </location>
    <ligand>
        <name>Mg(2+)</name>
        <dbReference type="ChEBI" id="CHEBI:18420"/>
        <label>4</label>
    </ligand>
</feature>
<dbReference type="PANTHER" id="PTHR30270">
    <property type="entry name" value="THIAMINE-MONOPHOSPHATE KINASE"/>
    <property type="match status" value="1"/>
</dbReference>
<accession>A0ABQ5ZVL9</accession>
<comment type="catalytic activity">
    <reaction evidence="2">
        <text>thiamine phosphate + ATP = thiamine diphosphate + ADP</text>
        <dbReference type="Rhea" id="RHEA:15913"/>
        <dbReference type="ChEBI" id="CHEBI:30616"/>
        <dbReference type="ChEBI" id="CHEBI:37575"/>
        <dbReference type="ChEBI" id="CHEBI:58937"/>
        <dbReference type="ChEBI" id="CHEBI:456216"/>
        <dbReference type="EC" id="2.7.4.16"/>
    </reaction>
</comment>
<dbReference type="Gene3D" id="3.90.650.10">
    <property type="entry name" value="PurM-like C-terminal domain"/>
    <property type="match status" value="1"/>
</dbReference>
<feature type="binding site" evidence="2">
    <location>
        <position position="215"/>
    </location>
    <ligand>
        <name>ATP</name>
        <dbReference type="ChEBI" id="CHEBI:30616"/>
    </ligand>
</feature>
<feature type="binding site" evidence="2">
    <location>
        <position position="45"/>
    </location>
    <ligand>
        <name>Mg(2+)</name>
        <dbReference type="ChEBI" id="CHEBI:18420"/>
        <label>2</label>
    </ligand>
</feature>
<keyword evidence="2" id="KW-0547">Nucleotide-binding</keyword>
<keyword evidence="2 5" id="KW-0418">Kinase</keyword>
<keyword evidence="2" id="KW-0479">Metal-binding</keyword>
<name>A0ABQ5ZVL9_9GAMM</name>
<feature type="binding site" evidence="2">
    <location>
        <position position="73"/>
    </location>
    <ligand>
        <name>Mg(2+)</name>
        <dbReference type="ChEBI" id="CHEBI:18420"/>
        <label>4</label>
    </ligand>
</feature>
<sequence>MDEFAIINSYFTGLGPDLPEVLEAQGDDCALLQIKPGELLALSVDTSVVDRHFPAQADPWAIGWRCLAIALSDLAAMAARPLGFTLAITLPEAEDAWLAEFSRGMRALADKAACPLIGGDTTRGSLSMSVQVHGAVKSQHHWRRSGARPGQIIVLLGNLGLAHLGLLAMQADPTKAQDRQTWNRAEQAYMLPEPLVTEALRLAQGVKIHAAIDVSDGLLADLQHLLASSAVGAKIDLNRLPVQAELKEKLGAEAALQATLQGGDDYALLMTLEEKDFELARSLCPNLVSIGECVAGAGIRTLEGKVLDPQGFNHFLPQAFNE</sequence>
<evidence type="ECO:0000313" key="5">
    <source>
        <dbReference type="EMBL" id="GLR63353.1"/>
    </source>
</evidence>
<comment type="caution">
    <text evidence="2">Lacks conserved residue(s) required for the propagation of feature annotation.</text>
</comment>
<feature type="binding site" evidence="2">
    <location>
        <position position="45"/>
    </location>
    <ligand>
        <name>Mg(2+)</name>
        <dbReference type="ChEBI" id="CHEBI:18420"/>
        <label>1</label>
    </ligand>
</feature>
<evidence type="ECO:0000256" key="2">
    <source>
        <dbReference type="HAMAP-Rule" id="MF_02128"/>
    </source>
</evidence>
<feature type="binding site" evidence="2">
    <location>
        <position position="28"/>
    </location>
    <ligand>
        <name>Mg(2+)</name>
        <dbReference type="ChEBI" id="CHEBI:18420"/>
        <label>3</label>
    </ligand>
</feature>
<dbReference type="NCBIfam" id="TIGR01379">
    <property type="entry name" value="thiL"/>
    <property type="match status" value="1"/>
</dbReference>
<dbReference type="InterPro" id="IPR036676">
    <property type="entry name" value="PurM-like_C_sf"/>
</dbReference>
<feature type="binding site" evidence="2">
    <location>
        <position position="312"/>
    </location>
    <ligand>
        <name>substrate</name>
    </ligand>
</feature>
<dbReference type="GO" id="GO:0016301">
    <property type="term" value="F:kinase activity"/>
    <property type="evidence" value="ECO:0007669"/>
    <property type="project" value="UniProtKB-KW"/>
</dbReference>
<dbReference type="InterPro" id="IPR016188">
    <property type="entry name" value="PurM-like_N"/>
</dbReference>
<dbReference type="RefSeq" id="WP_036240534.1">
    <property type="nucleotide sequence ID" value="NZ_BSOR01000015.1"/>
</dbReference>
<dbReference type="SUPFAM" id="SSF55326">
    <property type="entry name" value="PurM N-terminal domain-like"/>
    <property type="match status" value="1"/>
</dbReference>
<feature type="binding site" evidence="2">
    <location>
        <position position="73"/>
    </location>
    <ligand>
        <name>Mg(2+)</name>
        <dbReference type="ChEBI" id="CHEBI:18420"/>
        <label>3</label>
    </ligand>
</feature>
<feature type="domain" description="PurM-like N-terminal" evidence="3">
    <location>
        <begin position="26"/>
        <end position="136"/>
    </location>
</feature>
<keyword evidence="2" id="KW-0808">Transferase</keyword>
<proteinExistence type="inferred from homology"/>